<sequence length="74" mass="8542">MSRDDSVTPEGARVMSGGDAEVEWEATNLKKVEEAYETVNMEISDLRIKLSIDYGPDWEFLFLNSQCYELKVYE</sequence>
<name>A0A4Z2J6U8_9TELE</name>
<gene>
    <name evidence="1" type="ORF">EYF80_004532</name>
</gene>
<dbReference type="AlphaFoldDB" id="A0A4Z2J6U8"/>
<organism evidence="1 2">
    <name type="scientific">Liparis tanakae</name>
    <name type="common">Tanaka's snailfish</name>
    <dbReference type="NCBI Taxonomy" id="230148"/>
    <lineage>
        <taxon>Eukaryota</taxon>
        <taxon>Metazoa</taxon>
        <taxon>Chordata</taxon>
        <taxon>Craniata</taxon>
        <taxon>Vertebrata</taxon>
        <taxon>Euteleostomi</taxon>
        <taxon>Actinopterygii</taxon>
        <taxon>Neopterygii</taxon>
        <taxon>Teleostei</taxon>
        <taxon>Neoteleostei</taxon>
        <taxon>Acanthomorphata</taxon>
        <taxon>Eupercaria</taxon>
        <taxon>Perciformes</taxon>
        <taxon>Cottioidei</taxon>
        <taxon>Cottales</taxon>
        <taxon>Liparidae</taxon>
        <taxon>Liparis</taxon>
    </lineage>
</organism>
<reference evidence="1 2" key="1">
    <citation type="submission" date="2019-03" db="EMBL/GenBank/DDBJ databases">
        <title>First draft genome of Liparis tanakae, snailfish: a comprehensive survey of snailfish specific genes.</title>
        <authorList>
            <person name="Kim W."/>
            <person name="Song I."/>
            <person name="Jeong J.-H."/>
            <person name="Kim D."/>
            <person name="Kim S."/>
            <person name="Ryu S."/>
            <person name="Song J.Y."/>
            <person name="Lee S.K."/>
        </authorList>
    </citation>
    <scope>NUCLEOTIDE SEQUENCE [LARGE SCALE GENOMIC DNA]</scope>
    <source>
        <tissue evidence="1">Muscle</tissue>
    </source>
</reference>
<evidence type="ECO:0000313" key="1">
    <source>
        <dbReference type="EMBL" id="TNN85182.1"/>
    </source>
</evidence>
<accession>A0A4Z2J6U8</accession>
<comment type="caution">
    <text evidence="1">The sequence shown here is derived from an EMBL/GenBank/DDBJ whole genome shotgun (WGS) entry which is preliminary data.</text>
</comment>
<dbReference type="Proteomes" id="UP000314294">
    <property type="component" value="Unassembled WGS sequence"/>
</dbReference>
<dbReference type="OrthoDB" id="28322at2759"/>
<proteinExistence type="predicted"/>
<keyword evidence="2" id="KW-1185">Reference proteome</keyword>
<evidence type="ECO:0000313" key="2">
    <source>
        <dbReference type="Proteomes" id="UP000314294"/>
    </source>
</evidence>
<dbReference type="EMBL" id="SRLO01000022">
    <property type="protein sequence ID" value="TNN85182.1"/>
    <property type="molecule type" value="Genomic_DNA"/>
</dbReference>
<protein>
    <submittedName>
        <fullName evidence="1">Uncharacterized protein</fullName>
    </submittedName>
</protein>